<dbReference type="InterPro" id="IPR002610">
    <property type="entry name" value="Peptidase_S54_rhomboid-like"/>
</dbReference>
<evidence type="ECO:0000256" key="9">
    <source>
        <dbReference type="ARBA" id="ARBA00023136"/>
    </source>
</evidence>
<proteinExistence type="inferred from homology"/>
<dbReference type="EC" id="3.4.21.105" evidence="10"/>
<dbReference type="GO" id="GO:0004252">
    <property type="term" value="F:serine-type endopeptidase activity"/>
    <property type="evidence" value="ECO:0007669"/>
    <property type="project" value="InterPro"/>
</dbReference>
<feature type="transmembrane region" description="Helical" evidence="10">
    <location>
        <begin position="196"/>
        <end position="217"/>
    </location>
</feature>
<dbReference type="InterPro" id="IPR022764">
    <property type="entry name" value="Peptidase_S54_rhomboid_dom"/>
</dbReference>
<keyword evidence="6 10" id="KW-0378">Hydrolase</keyword>
<keyword evidence="8 10" id="KW-1133">Transmembrane helix</keyword>
<evidence type="ECO:0000256" key="4">
    <source>
        <dbReference type="ARBA" id="ARBA00022670"/>
    </source>
</evidence>
<keyword evidence="9 10" id="KW-0472">Membrane</keyword>
<keyword evidence="13" id="KW-1185">Reference proteome</keyword>
<dbReference type="VEuPathDB" id="PiroplasmaDB:BBOV_II006100"/>
<dbReference type="Proteomes" id="UP000002173">
    <property type="component" value="Chromosome 2"/>
</dbReference>
<evidence type="ECO:0000256" key="1">
    <source>
        <dbReference type="ARBA" id="ARBA00000156"/>
    </source>
</evidence>
<evidence type="ECO:0000313" key="12">
    <source>
        <dbReference type="EMBL" id="EDO06560.1"/>
    </source>
</evidence>
<evidence type="ECO:0000256" key="8">
    <source>
        <dbReference type="ARBA" id="ARBA00022989"/>
    </source>
</evidence>
<dbReference type="Pfam" id="PF01694">
    <property type="entry name" value="Rhomboid"/>
    <property type="match status" value="1"/>
</dbReference>
<comment type="function">
    <text evidence="10">Serine protease involved in intramembrane proteolysis.</text>
</comment>
<keyword evidence="4 10" id="KW-0645">Protease</keyword>
<dbReference type="STRING" id="5865.A7AUE9"/>
<accession>A7AUE9</accession>
<feature type="transmembrane region" description="Helical" evidence="10">
    <location>
        <begin position="12"/>
        <end position="30"/>
    </location>
</feature>
<feature type="transmembrane region" description="Helical" evidence="10">
    <location>
        <begin position="90"/>
        <end position="107"/>
    </location>
</feature>
<evidence type="ECO:0000256" key="3">
    <source>
        <dbReference type="ARBA" id="ARBA00009045"/>
    </source>
</evidence>
<evidence type="ECO:0000256" key="2">
    <source>
        <dbReference type="ARBA" id="ARBA00004141"/>
    </source>
</evidence>
<evidence type="ECO:0000256" key="7">
    <source>
        <dbReference type="ARBA" id="ARBA00022825"/>
    </source>
</evidence>
<feature type="transmembrane region" description="Helical" evidence="10">
    <location>
        <begin position="42"/>
        <end position="58"/>
    </location>
</feature>
<comment type="caution">
    <text evidence="12">The sequence shown here is derived from an EMBL/GenBank/DDBJ whole genome shotgun (WGS) entry which is preliminary data.</text>
</comment>
<evidence type="ECO:0000256" key="6">
    <source>
        <dbReference type="ARBA" id="ARBA00022801"/>
    </source>
</evidence>
<dbReference type="KEGG" id="bbo:BBOV_II006100"/>
<sequence>MMYKQDWGFMRTMGLFLISGIGGNLTGAVLSPCGLTVGSSGAMYGLYGAMIPYCIEYWNTIPRPVFLFCYNIITLIIGFLMGLAPNVDNYCHIGGCVFGMLWGFATIKSVSSCDKCTIVERSLLCPLISWALPQKWKAKLRLIIVFKKDRGDRNRQKDMAQKHAVQNGVTPRRIALIKKKFERQGAPPCRMRLREWIFRITSLLMMVLLFTILGLFLSKPELYAKFKPPGEYKLSGWQTCECCFITNIEKLFSGHRDIPAQYLNRKLFWCFNNVDDAKHFCGDDYAKTAPMDNILKSSHDAALGLINTVTEAIK</sequence>
<keyword evidence="5 10" id="KW-0812">Transmembrane</keyword>
<name>A7AUE9_BABBO</name>
<comment type="similarity">
    <text evidence="3 10">Belongs to the peptidase S54 family.</text>
</comment>
<evidence type="ECO:0000256" key="10">
    <source>
        <dbReference type="RuleBase" id="RU362115"/>
    </source>
</evidence>
<dbReference type="GO" id="GO:0006508">
    <property type="term" value="P:proteolysis"/>
    <property type="evidence" value="ECO:0007669"/>
    <property type="project" value="UniProtKB-KW"/>
</dbReference>
<evidence type="ECO:0000259" key="11">
    <source>
        <dbReference type="Pfam" id="PF01694"/>
    </source>
</evidence>
<reference evidence="12 13" key="1">
    <citation type="journal article" date="2007" name="PLoS Pathog.">
        <title>Genome sequence of Babesia bovis and comparative analysis of apicomplexan hemoprotozoa.</title>
        <authorList>
            <person name="Brayton K.A."/>
            <person name="Lau A.O.T."/>
            <person name="Herndon D.R."/>
            <person name="Hannick L."/>
            <person name="Kappmeyer L.S."/>
            <person name="Berens S.J."/>
            <person name="Bidwell S.L."/>
            <person name="Brown W.C."/>
            <person name="Crabtree J."/>
            <person name="Fadrosh D."/>
            <person name="Feldblum T."/>
            <person name="Forberger H.A."/>
            <person name="Haas B.J."/>
            <person name="Howell J.M."/>
            <person name="Khouri H."/>
            <person name="Koo H."/>
            <person name="Mann D.J."/>
            <person name="Norimine J."/>
            <person name="Paulsen I.T."/>
            <person name="Radune D."/>
            <person name="Ren Q."/>
            <person name="Smith R.K. Jr."/>
            <person name="Suarez C.E."/>
            <person name="White O."/>
            <person name="Wortman J.R."/>
            <person name="Knowles D.P. Jr."/>
            <person name="McElwain T.F."/>
            <person name="Nene V.M."/>
        </authorList>
    </citation>
    <scope>NUCLEOTIDE SEQUENCE [LARGE SCALE GENOMIC DNA]</scope>
    <source>
        <strain evidence="12">T2Bo</strain>
    </source>
</reference>
<dbReference type="PANTHER" id="PTHR22936">
    <property type="entry name" value="RHOMBOID-RELATED"/>
    <property type="match status" value="1"/>
</dbReference>
<dbReference type="InParanoid" id="A7AUE9"/>
<comment type="subcellular location">
    <subcellularLocation>
        <location evidence="2 10">Membrane</location>
        <topology evidence="2 10">Multi-pass membrane protein</topology>
    </subcellularLocation>
</comment>
<feature type="transmembrane region" description="Helical" evidence="10">
    <location>
        <begin position="65"/>
        <end position="84"/>
    </location>
</feature>
<dbReference type="GO" id="GO:0016020">
    <property type="term" value="C:membrane"/>
    <property type="evidence" value="ECO:0007669"/>
    <property type="project" value="UniProtKB-SubCell"/>
</dbReference>
<keyword evidence="7 10" id="KW-0720">Serine protease</keyword>
<dbReference type="GeneID" id="5478362"/>
<dbReference type="eggNOG" id="KOG2289">
    <property type="taxonomic scope" value="Eukaryota"/>
</dbReference>
<feature type="domain" description="Peptidase S54 rhomboid" evidence="11">
    <location>
        <begin position="5"/>
        <end position="108"/>
    </location>
</feature>
<comment type="catalytic activity">
    <reaction evidence="1 10">
        <text>Cleaves type-1 transmembrane domains using a catalytic dyad composed of serine and histidine that are contributed by different transmembrane domains.</text>
        <dbReference type="EC" id="3.4.21.105"/>
    </reaction>
</comment>
<protein>
    <recommendedName>
        <fullName evidence="10">Rhomboid-like protease</fullName>
        <ecNumber evidence="10">3.4.21.105</ecNumber>
    </recommendedName>
</protein>
<dbReference type="EMBL" id="AAXT01000003">
    <property type="protein sequence ID" value="EDO06560.1"/>
    <property type="molecule type" value="Genomic_DNA"/>
</dbReference>
<organism evidence="12 13">
    <name type="scientific">Babesia bovis</name>
    <dbReference type="NCBI Taxonomy" id="5865"/>
    <lineage>
        <taxon>Eukaryota</taxon>
        <taxon>Sar</taxon>
        <taxon>Alveolata</taxon>
        <taxon>Apicomplexa</taxon>
        <taxon>Aconoidasida</taxon>
        <taxon>Piroplasmida</taxon>
        <taxon>Babesiidae</taxon>
        <taxon>Babesia</taxon>
    </lineage>
</organism>
<evidence type="ECO:0000313" key="13">
    <source>
        <dbReference type="Proteomes" id="UP000002173"/>
    </source>
</evidence>
<evidence type="ECO:0000256" key="5">
    <source>
        <dbReference type="ARBA" id="ARBA00022692"/>
    </source>
</evidence>
<dbReference type="SUPFAM" id="SSF144091">
    <property type="entry name" value="Rhomboid-like"/>
    <property type="match status" value="1"/>
</dbReference>
<dbReference type="InterPro" id="IPR035952">
    <property type="entry name" value="Rhomboid-like_sf"/>
</dbReference>
<dbReference type="Gene3D" id="1.20.1540.10">
    <property type="entry name" value="Rhomboid-like"/>
    <property type="match status" value="1"/>
</dbReference>
<comment type="caution">
    <text evidence="10">Lacks conserved residue(s) required for the propagation of feature annotation.</text>
</comment>
<gene>
    <name evidence="12" type="ORF">BBOV_II006100</name>
</gene>
<dbReference type="PANTHER" id="PTHR22936:SF69">
    <property type="entry name" value="RHOMBOID-LIKE PROTEIN"/>
    <property type="match status" value="1"/>
</dbReference>
<dbReference type="AlphaFoldDB" id="A7AUE9"/>